<keyword evidence="2" id="KW-0863">Zinc-finger</keyword>
<dbReference type="CDD" id="cd06916">
    <property type="entry name" value="NR_DBD_like"/>
    <property type="match status" value="1"/>
</dbReference>
<dbReference type="SMART" id="SM00399">
    <property type="entry name" value="ZnF_C4"/>
    <property type="match status" value="1"/>
</dbReference>
<dbReference type="EMBL" id="DS469543">
    <property type="protein sequence ID" value="EDO44573.1"/>
    <property type="molecule type" value="Genomic_DNA"/>
</dbReference>
<protein>
    <recommendedName>
        <fullName evidence="9">Nuclear receptor domain-containing protein</fullName>
    </recommendedName>
</protein>
<keyword evidence="4" id="KW-0805">Transcription regulation</keyword>
<dbReference type="eggNOG" id="KOG3575">
    <property type="taxonomic scope" value="Eukaryota"/>
</dbReference>
<keyword evidence="3" id="KW-0862">Zinc</keyword>
<dbReference type="GO" id="GO:0008270">
    <property type="term" value="F:zinc ion binding"/>
    <property type="evidence" value="ECO:0007669"/>
    <property type="project" value="UniProtKB-KW"/>
</dbReference>
<proteinExistence type="predicted"/>
<dbReference type="Pfam" id="PF00105">
    <property type="entry name" value="zf-C4"/>
    <property type="match status" value="1"/>
</dbReference>
<dbReference type="Gene3D" id="3.30.50.10">
    <property type="entry name" value="Erythroid Transcription Factor GATA-1, subunit A"/>
    <property type="match status" value="1"/>
</dbReference>
<dbReference type="GO" id="GO:0003700">
    <property type="term" value="F:DNA-binding transcription factor activity"/>
    <property type="evidence" value="ECO:0007669"/>
    <property type="project" value="InterPro"/>
</dbReference>
<dbReference type="PANTHER" id="PTHR24085:SF4">
    <property type="entry name" value="NUCLEAR HORMONE RECEPTOR HR38-RELATED"/>
    <property type="match status" value="1"/>
</dbReference>
<dbReference type="PhylomeDB" id="A7RVG6"/>
<organism evidence="10 11">
    <name type="scientific">Nematostella vectensis</name>
    <name type="common">Starlet sea anemone</name>
    <dbReference type="NCBI Taxonomy" id="45351"/>
    <lineage>
        <taxon>Eukaryota</taxon>
        <taxon>Metazoa</taxon>
        <taxon>Cnidaria</taxon>
        <taxon>Anthozoa</taxon>
        <taxon>Hexacorallia</taxon>
        <taxon>Actiniaria</taxon>
        <taxon>Edwardsiidae</taxon>
        <taxon>Nematostella</taxon>
    </lineage>
</organism>
<evidence type="ECO:0000256" key="6">
    <source>
        <dbReference type="ARBA" id="ARBA00023163"/>
    </source>
</evidence>
<gene>
    <name evidence="10" type="ORF">NEMVEDRAFT_v1g94673</name>
</gene>
<evidence type="ECO:0000313" key="10">
    <source>
        <dbReference type="EMBL" id="EDO44573.1"/>
    </source>
</evidence>
<evidence type="ECO:0000256" key="2">
    <source>
        <dbReference type="ARBA" id="ARBA00022771"/>
    </source>
</evidence>
<keyword evidence="8" id="KW-0539">Nucleus</keyword>
<evidence type="ECO:0000256" key="4">
    <source>
        <dbReference type="ARBA" id="ARBA00023015"/>
    </source>
</evidence>
<keyword evidence="5" id="KW-0238">DNA-binding</keyword>
<dbReference type="SUPFAM" id="SSF57716">
    <property type="entry name" value="Glucocorticoid receptor-like (DNA-binding domain)"/>
    <property type="match status" value="1"/>
</dbReference>
<dbReference type="AlphaFoldDB" id="A7RVG6"/>
<sequence>MEICSVCGDHSTGKHYGANTCEGCKLFFKRSIKKRLYYTCRVAGCCPVNKRYRNSCQFCRMRKCLAVGMKREGK</sequence>
<dbReference type="GO" id="GO:0043565">
    <property type="term" value="F:sequence-specific DNA binding"/>
    <property type="evidence" value="ECO:0007669"/>
    <property type="project" value="InterPro"/>
</dbReference>
<dbReference type="InterPro" id="IPR013088">
    <property type="entry name" value="Znf_NHR/GATA"/>
</dbReference>
<evidence type="ECO:0000256" key="1">
    <source>
        <dbReference type="ARBA" id="ARBA00022723"/>
    </source>
</evidence>
<evidence type="ECO:0000259" key="9">
    <source>
        <dbReference type="PROSITE" id="PS51030"/>
    </source>
</evidence>
<accession>A7RVG6</accession>
<keyword evidence="7" id="KW-0675">Receptor</keyword>
<keyword evidence="6" id="KW-0804">Transcription</keyword>
<keyword evidence="11" id="KW-1185">Reference proteome</keyword>
<evidence type="ECO:0000256" key="7">
    <source>
        <dbReference type="ARBA" id="ARBA00023170"/>
    </source>
</evidence>
<dbReference type="PANTHER" id="PTHR24085">
    <property type="entry name" value="NUCLEAR HORMONE RECEPTOR"/>
    <property type="match status" value="1"/>
</dbReference>
<dbReference type="OMA" id="CERNNNC"/>
<dbReference type="STRING" id="45351.A7RVG6"/>
<dbReference type="PROSITE" id="PS51030">
    <property type="entry name" value="NUCLEAR_REC_DBD_2"/>
    <property type="match status" value="1"/>
</dbReference>
<name>A7RVG6_NEMVE</name>
<evidence type="ECO:0000313" key="11">
    <source>
        <dbReference type="Proteomes" id="UP000001593"/>
    </source>
</evidence>
<reference evidence="10 11" key="1">
    <citation type="journal article" date="2007" name="Science">
        <title>Sea anemone genome reveals ancestral eumetazoan gene repertoire and genomic organization.</title>
        <authorList>
            <person name="Putnam N.H."/>
            <person name="Srivastava M."/>
            <person name="Hellsten U."/>
            <person name="Dirks B."/>
            <person name="Chapman J."/>
            <person name="Salamov A."/>
            <person name="Terry A."/>
            <person name="Shapiro H."/>
            <person name="Lindquist E."/>
            <person name="Kapitonov V.V."/>
            <person name="Jurka J."/>
            <person name="Genikhovich G."/>
            <person name="Grigoriev I.V."/>
            <person name="Lucas S.M."/>
            <person name="Steele R.E."/>
            <person name="Finnerty J.R."/>
            <person name="Technau U."/>
            <person name="Martindale M.Q."/>
            <person name="Rokhsar D.S."/>
        </authorList>
    </citation>
    <scope>NUCLEOTIDE SEQUENCE [LARGE SCALE GENOMIC DNA]</scope>
    <source>
        <strain evidence="11">CH2 X CH6</strain>
    </source>
</reference>
<dbReference type="HOGENOM" id="CLU_122099_3_0_1"/>
<evidence type="ECO:0000256" key="5">
    <source>
        <dbReference type="ARBA" id="ARBA00023125"/>
    </source>
</evidence>
<dbReference type="PRINTS" id="PR00047">
    <property type="entry name" value="STROIDFINGER"/>
</dbReference>
<keyword evidence="1" id="KW-0479">Metal-binding</keyword>
<dbReference type="Proteomes" id="UP000001593">
    <property type="component" value="Unassembled WGS sequence"/>
</dbReference>
<evidence type="ECO:0000256" key="3">
    <source>
        <dbReference type="ARBA" id="ARBA00022833"/>
    </source>
</evidence>
<dbReference type="PROSITE" id="PS00031">
    <property type="entry name" value="NUCLEAR_REC_DBD_1"/>
    <property type="match status" value="1"/>
</dbReference>
<evidence type="ECO:0000256" key="8">
    <source>
        <dbReference type="ARBA" id="ARBA00023242"/>
    </source>
</evidence>
<feature type="domain" description="Nuclear receptor" evidence="9">
    <location>
        <begin position="1"/>
        <end position="74"/>
    </location>
</feature>
<dbReference type="InterPro" id="IPR001628">
    <property type="entry name" value="Znf_hrmn_rcpt"/>
</dbReference>
<dbReference type="InParanoid" id="A7RVG6"/>